<dbReference type="EMBL" id="CM046125">
    <property type="protein sequence ID" value="KAI8423238.1"/>
    <property type="molecule type" value="Genomic_DNA"/>
</dbReference>
<accession>A0ACC0JGP8</accession>
<protein>
    <submittedName>
        <fullName evidence="1">Uncharacterized protein</fullName>
    </submittedName>
</protein>
<sequence length="97" mass="10919">MRRAMLGVSLKDRIRNETSGSRLVVSVKEPIAAGVNEFLSTDCVLANGVLRGLLAADGCEGLKTMWWRAMEETYIHQWTAISHLSQLRRETPVYQNN</sequence>
<reference evidence="1 2" key="1">
    <citation type="journal article" date="2022" name="Genome Biol. Evol.">
        <title>The Spruce Budworm Genome: Reconstructing the Evolutionary History of Antifreeze Proteins.</title>
        <authorList>
            <person name="Beliveau C."/>
            <person name="Gagne P."/>
            <person name="Picq S."/>
            <person name="Vernygora O."/>
            <person name="Keeling C.I."/>
            <person name="Pinkney K."/>
            <person name="Doucet D."/>
            <person name="Wen F."/>
            <person name="Johnston J.S."/>
            <person name="Maaroufi H."/>
            <person name="Boyle B."/>
            <person name="Laroche J."/>
            <person name="Dewar K."/>
            <person name="Juretic N."/>
            <person name="Blackburn G."/>
            <person name="Nisole A."/>
            <person name="Brunet B."/>
            <person name="Brandao M."/>
            <person name="Lumley L."/>
            <person name="Duan J."/>
            <person name="Quan G."/>
            <person name="Lucarotti C.J."/>
            <person name="Roe A.D."/>
            <person name="Sperling F.A.H."/>
            <person name="Levesque R.C."/>
            <person name="Cusson M."/>
        </authorList>
    </citation>
    <scope>NUCLEOTIDE SEQUENCE [LARGE SCALE GENOMIC DNA]</scope>
    <source>
        <strain evidence="1">Glfc:IPQL:Cfum</strain>
    </source>
</reference>
<evidence type="ECO:0000313" key="2">
    <source>
        <dbReference type="Proteomes" id="UP001064048"/>
    </source>
</evidence>
<organism evidence="1 2">
    <name type="scientific">Choristoneura fumiferana</name>
    <name type="common">Spruce budworm moth</name>
    <name type="synonym">Archips fumiferana</name>
    <dbReference type="NCBI Taxonomy" id="7141"/>
    <lineage>
        <taxon>Eukaryota</taxon>
        <taxon>Metazoa</taxon>
        <taxon>Ecdysozoa</taxon>
        <taxon>Arthropoda</taxon>
        <taxon>Hexapoda</taxon>
        <taxon>Insecta</taxon>
        <taxon>Pterygota</taxon>
        <taxon>Neoptera</taxon>
        <taxon>Endopterygota</taxon>
        <taxon>Lepidoptera</taxon>
        <taxon>Glossata</taxon>
        <taxon>Ditrysia</taxon>
        <taxon>Tortricoidea</taxon>
        <taxon>Tortricidae</taxon>
        <taxon>Tortricinae</taxon>
        <taxon>Choristoneura</taxon>
    </lineage>
</organism>
<proteinExistence type="predicted"/>
<dbReference type="Proteomes" id="UP001064048">
    <property type="component" value="Chromosome 25"/>
</dbReference>
<keyword evidence="2" id="KW-1185">Reference proteome</keyword>
<evidence type="ECO:0000313" key="1">
    <source>
        <dbReference type="EMBL" id="KAI8423238.1"/>
    </source>
</evidence>
<comment type="caution">
    <text evidence="1">The sequence shown here is derived from an EMBL/GenBank/DDBJ whole genome shotgun (WGS) entry which is preliminary data.</text>
</comment>
<name>A0ACC0JGP8_CHOFU</name>
<gene>
    <name evidence="1" type="ORF">MSG28_014268</name>
</gene>